<evidence type="ECO:0000313" key="2">
    <source>
        <dbReference type="Proteomes" id="UP001051844"/>
    </source>
</evidence>
<organism evidence="1 2">
    <name type="scientific">Streptomyces albidoflavus</name>
    <dbReference type="NCBI Taxonomy" id="1886"/>
    <lineage>
        <taxon>Bacteria</taxon>
        <taxon>Bacillati</taxon>
        <taxon>Actinomycetota</taxon>
        <taxon>Actinomycetes</taxon>
        <taxon>Kitasatosporales</taxon>
        <taxon>Streptomycetaceae</taxon>
        <taxon>Streptomyces</taxon>
        <taxon>Streptomyces albidoflavus group</taxon>
    </lineage>
</organism>
<proteinExistence type="predicted"/>
<gene>
    <name evidence="1" type="ORF">ScoT_37010</name>
</gene>
<evidence type="ECO:0000313" key="1">
    <source>
        <dbReference type="EMBL" id="GHI47527.1"/>
    </source>
</evidence>
<protein>
    <submittedName>
        <fullName evidence="1">Uncharacterized protein</fullName>
    </submittedName>
</protein>
<dbReference type="EMBL" id="BNDZ01000005">
    <property type="protein sequence ID" value="GHI47527.1"/>
    <property type="molecule type" value="Genomic_DNA"/>
</dbReference>
<accession>A0AA37BZ56</accession>
<reference evidence="1" key="1">
    <citation type="submission" date="2022-09" db="EMBL/GenBank/DDBJ databases">
        <title>Whole genome shotgun sequence of Streptomyces albidoflavus NBRC 12854.</title>
        <authorList>
            <person name="Komaki H."/>
            <person name="Tamura T."/>
        </authorList>
    </citation>
    <scope>NUCLEOTIDE SEQUENCE</scope>
    <source>
        <strain evidence="1">NBRC 12854</strain>
    </source>
</reference>
<name>A0AA37BZ56_9ACTN</name>
<dbReference type="AlphaFoldDB" id="A0AA37BZ56"/>
<comment type="caution">
    <text evidence="1">The sequence shown here is derived from an EMBL/GenBank/DDBJ whole genome shotgun (WGS) entry which is preliminary data.</text>
</comment>
<dbReference type="Proteomes" id="UP001051844">
    <property type="component" value="Unassembled WGS sequence"/>
</dbReference>
<sequence>MDRVPAGASGLAWPHLPAWLCGLKRRPGCDVAAPRLGVPVFARARSPIGLKRRPGWDSLWLGSAPAFRASTLRVTDWPQTPAGL</sequence>